<dbReference type="Proteomes" id="UP001066276">
    <property type="component" value="Chromosome 3_2"/>
</dbReference>
<sequence length="199" mass="20212">MGARGGPSPPVWIMIGSSPEAQLRWQPAVGPSGQVCRFVLLSPRPTRSHSADRSSLGHPLGAPVPSAPGVCPAGRPPQLKCQDPAVQACALHAAASPRDSVRGVLSSPRPASLSRLSRHGPPHQAPPSRGTEAAQVDGDPSSPADAAPPPQSTGSALRSAAPAPPEPLTAPTPRGGRTKGQQLSSNLVGHVGFRLVGSR</sequence>
<dbReference type="AlphaFoldDB" id="A0AAV7TNM7"/>
<gene>
    <name evidence="2" type="ORF">NDU88_002576</name>
</gene>
<feature type="region of interest" description="Disordered" evidence="1">
    <location>
        <begin position="45"/>
        <end position="80"/>
    </location>
</feature>
<organism evidence="2 3">
    <name type="scientific">Pleurodeles waltl</name>
    <name type="common">Iberian ribbed newt</name>
    <dbReference type="NCBI Taxonomy" id="8319"/>
    <lineage>
        <taxon>Eukaryota</taxon>
        <taxon>Metazoa</taxon>
        <taxon>Chordata</taxon>
        <taxon>Craniata</taxon>
        <taxon>Vertebrata</taxon>
        <taxon>Euteleostomi</taxon>
        <taxon>Amphibia</taxon>
        <taxon>Batrachia</taxon>
        <taxon>Caudata</taxon>
        <taxon>Salamandroidea</taxon>
        <taxon>Salamandridae</taxon>
        <taxon>Pleurodelinae</taxon>
        <taxon>Pleurodeles</taxon>
    </lineage>
</organism>
<evidence type="ECO:0000313" key="3">
    <source>
        <dbReference type="Proteomes" id="UP001066276"/>
    </source>
</evidence>
<evidence type="ECO:0000313" key="2">
    <source>
        <dbReference type="EMBL" id="KAJ1177317.1"/>
    </source>
</evidence>
<feature type="compositionally biased region" description="Low complexity" evidence="1">
    <location>
        <begin position="105"/>
        <end position="115"/>
    </location>
</feature>
<protein>
    <submittedName>
        <fullName evidence="2">Uncharacterized protein</fullName>
    </submittedName>
</protein>
<evidence type="ECO:0000256" key="1">
    <source>
        <dbReference type="SAM" id="MobiDB-lite"/>
    </source>
</evidence>
<reference evidence="2" key="1">
    <citation type="journal article" date="2022" name="bioRxiv">
        <title>Sequencing and chromosome-scale assembly of the giantPleurodeles waltlgenome.</title>
        <authorList>
            <person name="Brown T."/>
            <person name="Elewa A."/>
            <person name="Iarovenko S."/>
            <person name="Subramanian E."/>
            <person name="Araus A.J."/>
            <person name="Petzold A."/>
            <person name="Susuki M."/>
            <person name="Suzuki K.-i.T."/>
            <person name="Hayashi T."/>
            <person name="Toyoda A."/>
            <person name="Oliveira C."/>
            <person name="Osipova E."/>
            <person name="Leigh N.D."/>
            <person name="Simon A."/>
            <person name="Yun M.H."/>
        </authorList>
    </citation>
    <scope>NUCLEOTIDE SEQUENCE</scope>
    <source>
        <strain evidence="2">20211129_DDA</strain>
        <tissue evidence="2">Liver</tissue>
    </source>
</reference>
<dbReference type="EMBL" id="JANPWB010000006">
    <property type="protein sequence ID" value="KAJ1177317.1"/>
    <property type="molecule type" value="Genomic_DNA"/>
</dbReference>
<accession>A0AAV7TNM7</accession>
<keyword evidence="3" id="KW-1185">Reference proteome</keyword>
<feature type="region of interest" description="Disordered" evidence="1">
    <location>
        <begin position="94"/>
        <end position="199"/>
    </location>
</feature>
<name>A0AAV7TNM7_PLEWA</name>
<proteinExistence type="predicted"/>
<comment type="caution">
    <text evidence="2">The sequence shown here is derived from an EMBL/GenBank/DDBJ whole genome shotgun (WGS) entry which is preliminary data.</text>
</comment>